<name>A0A0E1NZC8_YERPA</name>
<proteinExistence type="predicted"/>
<dbReference type="PATRIC" id="fig|360102.15.peg.4364"/>
<evidence type="ECO:0000256" key="2">
    <source>
        <dbReference type="ARBA" id="ARBA00023125"/>
    </source>
</evidence>
<organism evidence="5 6">
    <name type="scientific">Yersinia pestis bv. Antiqua (strain Antiqua)</name>
    <dbReference type="NCBI Taxonomy" id="360102"/>
    <lineage>
        <taxon>Bacteria</taxon>
        <taxon>Pseudomonadati</taxon>
        <taxon>Pseudomonadota</taxon>
        <taxon>Gammaproteobacteria</taxon>
        <taxon>Enterobacterales</taxon>
        <taxon>Yersiniaceae</taxon>
        <taxon>Yersinia</taxon>
    </lineage>
</organism>
<dbReference type="RefSeq" id="WP_002213201.1">
    <property type="nucleotide sequence ID" value="NC_008150.1"/>
</dbReference>
<feature type="domain" description="HTH gntR-type" evidence="4">
    <location>
        <begin position="30"/>
        <end position="98"/>
    </location>
</feature>
<dbReference type="SUPFAM" id="SSF46785">
    <property type="entry name" value="Winged helix' DNA-binding domain"/>
    <property type="match status" value="1"/>
</dbReference>
<evidence type="ECO:0000313" key="6">
    <source>
        <dbReference type="Proteomes" id="UP000001971"/>
    </source>
</evidence>
<dbReference type="InterPro" id="IPR036390">
    <property type="entry name" value="WH_DNA-bd_sf"/>
</dbReference>
<dbReference type="GO" id="GO:0045892">
    <property type="term" value="P:negative regulation of DNA-templated transcription"/>
    <property type="evidence" value="ECO:0007669"/>
    <property type="project" value="TreeGrafter"/>
</dbReference>
<dbReference type="PROSITE" id="PS50949">
    <property type="entry name" value="HTH_GNTR"/>
    <property type="match status" value="1"/>
</dbReference>
<dbReference type="GO" id="GO:0003700">
    <property type="term" value="F:DNA-binding transcription factor activity"/>
    <property type="evidence" value="ECO:0007669"/>
    <property type="project" value="InterPro"/>
</dbReference>
<dbReference type="InterPro" id="IPR000524">
    <property type="entry name" value="Tscrpt_reg_HTH_GntR"/>
</dbReference>
<evidence type="ECO:0000313" key="5">
    <source>
        <dbReference type="EMBL" id="ABG13233.1"/>
    </source>
</evidence>
<dbReference type="EMBL" id="CP000308">
    <property type="protein sequence ID" value="ABG13233.1"/>
    <property type="molecule type" value="Genomic_DNA"/>
</dbReference>
<dbReference type="InterPro" id="IPR028978">
    <property type="entry name" value="Chorismate_lyase_/UTRA_dom_sf"/>
</dbReference>
<accession>A0A0E1NZC8</accession>
<dbReference type="Proteomes" id="UP000001971">
    <property type="component" value="Chromosome"/>
</dbReference>
<dbReference type="SMART" id="SM00345">
    <property type="entry name" value="HTH_GNTR"/>
    <property type="match status" value="1"/>
</dbReference>
<evidence type="ECO:0000259" key="4">
    <source>
        <dbReference type="PROSITE" id="PS50949"/>
    </source>
</evidence>
<evidence type="ECO:0000256" key="1">
    <source>
        <dbReference type="ARBA" id="ARBA00023015"/>
    </source>
</evidence>
<sequence length="265" mass="29977">MPGGMGGKGVDRKFIETLKTYCDDANRGGGPLYQRLEKGFRDLITRGELKAGYAIPSERELSERLNLSRVTVRRALSELANAQVIVQRRGARSTVAGRVEKPLSSLTSFSEDMISRGYEPGARWLQKELTHASPSEIIALNLSPGALVWRLKRLRTVDEHPMAVEIAVVPQMFIPEMDELRDSLYSVLQLHGFMPARALQRIRAEPLSRDHSQLLDMPAHSPALHVERHCYLEDGRPIEYTHTWYRGDSYDFLVELQRDITPGLS</sequence>
<dbReference type="HOGENOM" id="CLU_063236_3_1_6"/>
<dbReference type="Pfam" id="PF07702">
    <property type="entry name" value="UTRA"/>
    <property type="match status" value="1"/>
</dbReference>
<dbReference type="InterPro" id="IPR011663">
    <property type="entry name" value="UTRA"/>
</dbReference>
<dbReference type="Gene3D" id="3.40.1410.10">
    <property type="entry name" value="Chorismate lyase-like"/>
    <property type="match status" value="1"/>
</dbReference>
<dbReference type="GeneID" id="57976696"/>
<dbReference type="Gene3D" id="1.10.10.10">
    <property type="entry name" value="Winged helix-like DNA-binding domain superfamily/Winged helix DNA-binding domain"/>
    <property type="match status" value="1"/>
</dbReference>
<dbReference type="InterPro" id="IPR036388">
    <property type="entry name" value="WH-like_DNA-bd_sf"/>
</dbReference>
<dbReference type="AlphaFoldDB" id="A0A0E1NZC8"/>
<keyword evidence="2" id="KW-0238">DNA-binding</keyword>
<reference evidence="5 6" key="1">
    <citation type="journal article" date="2006" name="J. Bacteriol.">
        <title>Complete genome sequence of Yersinia pestis strains Antiqua and Nepal516: evidence of gene reduction in an emerging pathogen.</title>
        <authorList>
            <person name="Chain P.S."/>
            <person name="Hu P."/>
            <person name="Malfatti S.A."/>
            <person name="Radnedge L."/>
            <person name="Larimer F."/>
            <person name="Vergez L.M."/>
            <person name="Worsham P."/>
            <person name="Chu M.C."/>
            <person name="Andersen G.L."/>
        </authorList>
    </citation>
    <scope>NUCLEOTIDE SEQUENCE [LARGE SCALE GENOMIC DNA]</scope>
    <source>
        <strain evidence="5 6">Antiqua</strain>
    </source>
</reference>
<dbReference type="InterPro" id="IPR050679">
    <property type="entry name" value="Bact_HTH_transcr_reg"/>
</dbReference>
<dbReference type="SMART" id="SM00866">
    <property type="entry name" value="UTRA"/>
    <property type="match status" value="1"/>
</dbReference>
<keyword evidence="1" id="KW-0805">Transcription regulation</keyword>
<dbReference type="SUPFAM" id="SSF64288">
    <property type="entry name" value="Chorismate lyase-like"/>
    <property type="match status" value="1"/>
</dbReference>
<dbReference type="CDD" id="cd07377">
    <property type="entry name" value="WHTH_GntR"/>
    <property type="match status" value="1"/>
</dbReference>
<dbReference type="PRINTS" id="PR00035">
    <property type="entry name" value="HTHGNTR"/>
</dbReference>
<dbReference type="PANTHER" id="PTHR44846">
    <property type="entry name" value="MANNOSYL-D-GLYCERATE TRANSPORT/METABOLISM SYSTEM REPRESSOR MNGR-RELATED"/>
    <property type="match status" value="1"/>
</dbReference>
<evidence type="ECO:0000256" key="3">
    <source>
        <dbReference type="ARBA" id="ARBA00023163"/>
    </source>
</evidence>
<gene>
    <name evidence="5" type="ordered locus">YPA_1266</name>
</gene>
<dbReference type="PANTHER" id="PTHR44846:SF1">
    <property type="entry name" value="MANNOSYL-D-GLYCERATE TRANSPORT_METABOLISM SYSTEM REPRESSOR MNGR-RELATED"/>
    <property type="match status" value="1"/>
</dbReference>
<protein>
    <submittedName>
        <fullName evidence="5">Transcriptional regulator, GntR family</fullName>
    </submittedName>
</protein>
<keyword evidence="3" id="KW-0804">Transcription</keyword>
<dbReference type="GO" id="GO:0003677">
    <property type="term" value="F:DNA binding"/>
    <property type="evidence" value="ECO:0007669"/>
    <property type="project" value="UniProtKB-KW"/>
</dbReference>
<dbReference type="Pfam" id="PF00392">
    <property type="entry name" value="GntR"/>
    <property type="match status" value="1"/>
</dbReference>
<dbReference type="KEGG" id="ypa:YPA_1266"/>